<evidence type="ECO:0000313" key="4">
    <source>
        <dbReference type="Proteomes" id="UP000244978"/>
    </source>
</evidence>
<reference evidence="4" key="1">
    <citation type="submission" date="2018-04" db="EMBL/GenBank/DDBJ databases">
        <authorList>
            <person name="Liu S."/>
            <person name="Wang Z."/>
            <person name="Li J."/>
        </authorList>
    </citation>
    <scope>NUCLEOTIDE SEQUENCE [LARGE SCALE GENOMIC DNA]</scope>
    <source>
        <strain evidence="4">S1194</strain>
    </source>
</reference>
<dbReference type="AlphaFoldDB" id="A0A2U1SWS1"/>
<sequence length="301" mass="30519">MPLSNKSLTVVASATLSACLLAGGIATIASTLPAEEGTTVLPVDGVTGTPRDSIADDTTGPKIDGGATDSPASALDSPAEQPDTQSAEGQSTEEAEEAEAVKTPAATETAPVTVEVPPAAPVAASPLPEQRPDRAQVIAAMHDYAVRLSSVNCPEWMRVAAAGLGKTGTGKIATDRFGADKNGTDKGLASDGGVASTPGKVTSEGPVLGTKPSASVPPPTPPVATQEPAAPHPGEQSQHSEGWKNSDRGWHKQTTPQQPAPQKSTQKQSTQKQSTQHGSDRGHRGSERGGWGGQQRGGGRG</sequence>
<feature type="compositionally biased region" description="Basic and acidic residues" evidence="1">
    <location>
        <begin position="241"/>
        <end position="250"/>
    </location>
</feature>
<proteinExistence type="predicted"/>
<feature type="region of interest" description="Disordered" evidence="1">
    <location>
        <begin position="40"/>
        <end position="128"/>
    </location>
</feature>
<protein>
    <submittedName>
        <fullName evidence="3">Uncharacterized protein</fullName>
    </submittedName>
</protein>
<evidence type="ECO:0000256" key="2">
    <source>
        <dbReference type="SAM" id="SignalP"/>
    </source>
</evidence>
<comment type="caution">
    <text evidence="3">The sequence shown here is derived from an EMBL/GenBank/DDBJ whole genome shotgun (WGS) entry which is preliminary data.</text>
</comment>
<gene>
    <name evidence="3" type="ORF">DF220_11830</name>
</gene>
<dbReference type="Proteomes" id="UP000244978">
    <property type="component" value="Unassembled WGS sequence"/>
</dbReference>
<dbReference type="RefSeq" id="WP_108998341.1">
    <property type="nucleotide sequence ID" value="NZ_QEEX01000002.1"/>
</dbReference>
<feature type="compositionally biased region" description="Low complexity" evidence="1">
    <location>
        <begin position="101"/>
        <end position="124"/>
    </location>
</feature>
<dbReference type="PROSITE" id="PS51257">
    <property type="entry name" value="PROKAR_LIPOPROTEIN"/>
    <property type="match status" value="1"/>
</dbReference>
<feature type="compositionally biased region" description="Gly residues" evidence="1">
    <location>
        <begin position="288"/>
        <end position="301"/>
    </location>
</feature>
<dbReference type="EMBL" id="QEEX01000002">
    <property type="protein sequence ID" value="PWB96074.1"/>
    <property type="molecule type" value="Genomic_DNA"/>
</dbReference>
<keyword evidence="2" id="KW-0732">Signal</keyword>
<evidence type="ECO:0000313" key="3">
    <source>
        <dbReference type="EMBL" id="PWB96074.1"/>
    </source>
</evidence>
<accession>A0A2U1SWS1</accession>
<evidence type="ECO:0000256" key="1">
    <source>
        <dbReference type="SAM" id="MobiDB-lite"/>
    </source>
</evidence>
<name>A0A2U1SWS1_9MICO</name>
<organism evidence="3 4">
    <name type="scientific">Homoserinimonas hongtaonis</name>
    <dbReference type="NCBI Taxonomy" id="2079791"/>
    <lineage>
        <taxon>Bacteria</taxon>
        <taxon>Bacillati</taxon>
        <taxon>Actinomycetota</taxon>
        <taxon>Actinomycetes</taxon>
        <taxon>Micrococcales</taxon>
        <taxon>Microbacteriaceae</taxon>
        <taxon>Homoserinimonas</taxon>
    </lineage>
</organism>
<feature type="region of interest" description="Disordered" evidence="1">
    <location>
        <begin position="167"/>
        <end position="301"/>
    </location>
</feature>
<keyword evidence="4" id="KW-1185">Reference proteome</keyword>
<feature type="compositionally biased region" description="Basic and acidic residues" evidence="1">
    <location>
        <begin position="173"/>
        <end position="184"/>
    </location>
</feature>
<feature type="compositionally biased region" description="Basic and acidic residues" evidence="1">
    <location>
        <begin position="278"/>
        <end position="287"/>
    </location>
</feature>
<feature type="chain" id="PRO_5039229868" evidence="2">
    <location>
        <begin position="23"/>
        <end position="301"/>
    </location>
</feature>
<feature type="compositionally biased region" description="Low complexity" evidence="1">
    <location>
        <begin position="252"/>
        <end position="276"/>
    </location>
</feature>
<feature type="signal peptide" evidence="2">
    <location>
        <begin position="1"/>
        <end position="22"/>
    </location>
</feature>